<protein>
    <submittedName>
        <fullName evidence="1">Uncharacterized protein</fullName>
    </submittedName>
</protein>
<evidence type="ECO:0000313" key="2">
    <source>
        <dbReference type="Proteomes" id="UP000296049"/>
    </source>
</evidence>
<dbReference type="EMBL" id="KB742659">
    <property type="protein sequence ID" value="EOB05846.1"/>
    <property type="molecule type" value="Genomic_DNA"/>
</dbReference>
<name>R0K6R1_ANAPL</name>
<sequence length="643" mass="70071">MTTTKGVAPPQILHQCLGCKRGLQGKGAAPELLGRSDYFGLPLFEDAAKEQLHSRMESIFIKPEEEKAILISNASLHRGLWLPTCGDAVGRHDCSLIQRCQALSKDYALKDRHPVWEHTRGTRNTKSLHEAFLSTAVPSPRPFATERHFQAGFPARAEIWLPVVFSTQPRTDFNYKPDQVKLLRSGGKSSGTPPFCILFHHAPGQCSSPCANAAWGKTGEEVASACRVLSQRAKSALCLLAFLHASHFHPLKLLFQHYICHSQQDINGNKAYNNSCQVLRDKLLTKLTDRKCGILLQSGFSFQSTGLLGSNTDEKLQANRSHTDKNQILTPSTSVGIVSFSFTKSRFRVALQKSTQTVKCSVSFSGASGMVLAFRGAADTVLRACLEGEIPTAMELLWKEDEEGKQNKAVKATNSFLSGDNSKATSQGNLINWGSVQGQQTQLPHTSVAWCICAKPGGEERPVLLRGLPGHVVATSDLHIAGAALRLLERAQQRVLASMSLGVMANLAIACLSSSHFHLLTHQLSARPSLRAGVIPPPGLPRQCSPSAFGSRRSPEEDRREICLPHLNDLERDELSRERYCSKCPQHASKCNSYSQVNDGTATKIALISLKMEPTAPSALFSVASSSGMPQHINTTQDKSISG</sequence>
<dbReference type="Proteomes" id="UP000296049">
    <property type="component" value="Unassembled WGS sequence"/>
</dbReference>
<organism evidence="1 2">
    <name type="scientific">Anas platyrhynchos</name>
    <name type="common">Mallard</name>
    <name type="synonym">Anas boschas</name>
    <dbReference type="NCBI Taxonomy" id="8839"/>
    <lineage>
        <taxon>Eukaryota</taxon>
        <taxon>Metazoa</taxon>
        <taxon>Chordata</taxon>
        <taxon>Craniata</taxon>
        <taxon>Vertebrata</taxon>
        <taxon>Euteleostomi</taxon>
        <taxon>Archelosauria</taxon>
        <taxon>Archosauria</taxon>
        <taxon>Dinosauria</taxon>
        <taxon>Saurischia</taxon>
        <taxon>Theropoda</taxon>
        <taxon>Coelurosauria</taxon>
        <taxon>Aves</taxon>
        <taxon>Neognathae</taxon>
        <taxon>Galloanserae</taxon>
        <taxon>Anseriformes</taxon>
        <taxon>Anatidae</taxon>
        <taxon>Anatinae</taxon>
        <taxon>Anas</taxon>
    </lineage>
</organism>
<accession>R0K6R1</accession>
<reference evidence="2" key="1">
    <citation type="journal article" date="2013" name="Nat. Genet.">
        <title>The duck genome and transcriptome provide insight into an avian influenza virus reservoir species.</title>
        <authorList>
            <person name="Huang Y."/>
            <person name="Li Y."/>
            <person name="Burt D.W."/>
            <person name="Chen H."/>
            <person name="Zhang Y."/>
            <person name="Qian W."/>
            <person name="Kim H."/>
            <person name="Gan S."/>
            <person name="Zhao Y."/>
            <person name="Li J."/>
            <person name="Yi K."/>
            <person name="Feng H."/>
            <person name="Zhu P."/>
            <person name="Li B."/>
            <person name="Liu Q."/>
            <person name="Fairley S."/>
            <person name="Magor K.E."/>
            <person name="Du Z."/>
            <person name="Hu X."/>
            <person name="Goodman L."/>
            <person name="Tafer H."/>
            <person name="Vignal A."/>
            <person name="Lee T."/>
            <person name="Kim K.W."/>
            <person name="Sheng Z."/>
            <person name="An Y."/>
            <person name="Searle S."/>
            <person name="Herrero J."/>
            <person name="Groenen M.A."/>
            <person name="Crooijmans R.P."/>
            <person name="Faraut T."/>
            <person name="Cai Q."/>
            <person name="Webster R.G."/>
            <person name="Aldridge J.R."/>
            <person name="Warren W.C."/>
            <person name="Bartschat S."/>
            <person name="Kehr S."/>
            <person name="Marz M."/>
            <person name="Stadler P.F."/>
            <person name="Smith J."/>
            <person name="Kraus R.H."/>
            <person name="Zhao Y."/>
            <person name="Ren L."/>
            <person name="Fei J."/>
            <person name="Morisson M."/>
            <person name="Kaiser P."/>
            <person name="Griffin D.K."/>
            <person name="Rao M."/>
            <person name="Pitel F."/>
            <person name="Wang J."/>
            <person name="Li N."/>
        </authorList>
    </citation>
    <scope>NUCLEOTIDE SEQUENCE [LARGE SCALE GENOMIC DNA]</scope>
</reference>
<proteinExistence type="predicted"/>
<gene>
    <name evidence="1" type="ORF">Anapl_01177</name>
</gene>
<dbReference type="AlphaFoldDB" id="R0K6R1"/>
<keyword evidence="2" id="KW-1185">Reference proteome</keyword>
<evidence type="ECO:0000313" key="1">
    <source>
        <dbReference type="EMBL" id="EOB05846.1"/>
    </source>
</evidence>